<protein>
    <recommendedName>
        <fullName evidence="5">Ig-like domain-containing protein</fullName>
    </recommendedName>
</protein>
<dbReference type="GO" id="GO:0002376">
    <property type="term" value="P:immune system process"/>
    <property type="evidence" value="ECO:0007669"/>
    <property type="project" value="UniProtKB-KW"/>
</dbReference>
<sequence>MKLSFIPFLLFLDGVNLQVSQSPHDLVLSPGSPMKVTCSVAVTSDPYMYWYRWTLTDGLAHMFTSVGSGIVDPVSVDGFSASRPNSSHFVLESQSVAPSTPAVLYCSWSIHS</sequence>
<proteinExistence type="predicted"/>
<reference evidence="3" key="2">
    <citation type="submission" date="2025-08" db="UniProtKB">
        <authorList>
            <consortium name="Ensembl"/>
        </authorList>
    </citation>
    <scope>IDENTIFICATION</scope>
</reference>
<keyword evidence="2" id="KW-0732">Signal</keyword>
<dbReference type="PANTHER" id="PTHR23268:SF31">
    <property type="entry name" value="T CELL RECEPTOR BETA VARIABLE 30"/>
    <property type="match status" value="1"/>
</dbReference>
<evidence type="ECO:0000313" key="3">
    <source>
        <dbReference type="Ensembl" id="ENSSFOP00015010114.2"/>
    </source>
</evidence>
<dbReference type="GO" id="GO:0007166">
    <property type="term" value="P:cell surface receptor signaling pathway"/>
    <property type="evidence" value="ECO:0007669"/>
    <property type="project" value="TreeGrafter"/>
</dbReference>
<dbReference type="PANTHER" id="PTHR23268">
    <property type="entry name" value="T-CELL RECEPTOR BETA CHAIN"/>
    <property type="match status" value="1"/>
</dbReference>
<dbReference type="GO" id="GO:0005886">
    <property type="term" value="C:plasma membrane"/>
    <property type="evidence" value="ECO:0007669"/>
    <property type="project" value="TreeGrafter"/>
</dbReference>
<evidence type="ECO:0008006" key="5">
    <source>
        <dbReference type="Google" id="ProtNLM"/>
    </source>
</evidence>
<dbReference type="InterPro" id="IPR036179">
    <property type="entry name" value="Ig-like_dom_sf"/>
</dbReference>
<accession>A0A8C9R7B6</accession>
<dbReference type="AlphaFoldDB" id="A0A8C9R7B6"/>
<feature type="signal peptide" evidence="2">
    <location>
        <begin position="1"/>
        <end position="17"/>
    </location>
</feature>
<dbReference type="Proteomes" id="UP000694397">
    <property type="component" value="Chromosome 15"/>
</dbReference>
<dbReference type="InterPro" id="IPR050413">
    <property type="entry name" value="TCR_beta_variable"/>
</dbReference>
<dbReference type="SUPFAM" id="SSF48726">
    <property type="entry name" value="Immunoglobulin"/>
    <property type="match status" value="1"/>
</dbReference>
<dbReference type="Gene3D" id="2.60.40.10">
    <property type="entry name" value="Immunoglobulins"/>
    <property type="match status" value="1"/>
</dbReference>
<dbReference type="GeneTree" id="ENSGT00940000175903"/>
<dbReference type="Ensembl" id="ENSSFOT00015010252.2">
    <property type="protein sequence ID" value="ENSSFOP00015010114.2"/>
    <property type="gene ID" value="ENSSFOG00015006580.2"/>
</dbReference>
<evidence type="ECO:0000256" key="2">
    <source>
        <dbReference type="SAM" id="SignalP"/>
    </source>
</evidence>
<reference evidence="3 4" key="1">
    <citation type="submission" date="2019-04" db="EMBL/GenBank/DDBJ databases">
        <authorList>
            <consortium name="Wellcome Sanger Institute Data Sharing"/>
        </authorList>
    </citation>
    <scope>NUCLEOTIDE SEQUENCE [LARGE SCALE GENOMIC DNA]</scope>
</reference>
<dbReference type="InterPro" id="IPR013783">
    <property type="entry name" value="Ig-like_fold"/>
</dbReference>
<name>A0A8C9R7B6_SCLFO</name>
<dbReference type="OrthoDB" id="9803478at2759"/>
<keyword evidence="4" id="KW-1185">Reference proteome</keyword>
<evidence type="ECO:0000313" key="4">
    <source>
        <dbReference type="Proteomes" id="UP000694397"/>
    </source>
</evidence>
<reference evidence="3" key="3">
    <citation type="submission" date="2025-09" db="UniProtKB">
        <authorList>
            <consortium name="Ensembl"/>
        </authorList>
    </citation>
    <scope>IDENTIFICATION</scope>
</reference>
<feature type="chain" id="PRO_5033998502" description="Ig-like domain-containing protein" evidence="2">
    <location>
        <begin position="18"/>
        <end position="112"/>
    </location>
</feature>
<keyword evidence="1" id="KW-0391">Immunity</keyword>
<evidence type="ECO:0000256" key="1">
    <source>
        <dbReference type="ARBA" id="ARBA00022859"/>
    </source>
</evidence>
<organism evidence="3 4">
    <name type="scientific">Scleropages formosus</name>
    <name type="common">Asian bonytongue</name>
    <name type="synonym">Osteoglossum formosum</name>
    <dbReference type="NCBI Taxonomy" id="113540"/>
    <lineage>
        <taxon>Eukaryota</taxon>
        <taxon>Metazoa</taxon>
        <taxon>Chordata</taxon>
        <taxon>Craniata</taxon>
        <taxon>Vertebrata</taxon>
        <taxon>Euteleostomi</taxon>
        <taxon>Actinopterygii</taxon>
        <taxon>Neopterygii</taxon>
        <taxon>Teleostei</taxon>
        <taxon>Osteoglossocephala</taxon>
        <taxon>Osteoglossomorpha</taxon>
        <taxon>Osteoglossiformes</taxon>
        <taxon>Osteoglossidae</taxon>
        <taxon>Scleropages</taxon>
    </lineage>
</organism>